<sequence>MKTTAISTVRTEDPANRDAEWRLPSDTTVFDEIVADLSSTLFSSFRRKDQRRKAEQYLQGLLTAPGRKSIRNIAAQVGGSSAEQGLHHFISSSTWDWRPLRAALASHLEQIHCSQAWVVRSTHIPKAGEHSVGVDKLFAPQSGRTFRGQRAFGVWSVSERLSAPINWRLFLPHQWVNDHERRDRAEVPEEFGTESLEECAVAAALDTVRLRGGRRRPVLVDLRQGGVAKAMARFASAGLPVLARVDASYPLAVADRALPGYGAGALPARRILEMVKGMRRPVHWLDAETSWTSRTSLAAAVAVTCPAGPGAGHPRQLLLVGEWLDPARPPAQVWLTDMTQLQVAPLLRLTKLTRRVDRDFSHVGEATGLRDFVGRSFRGWHRHITLASAAHTAVVLARDDYGMARGVVPVSA</sequence>
<dbReference type="Proteomes" id="UP000600946">
    <property type="component" value="Unassembled WGS sequence"/>
</dbReference>
<dbReference type="RefSeq" id="WP_308432606.1">
    <property type="nucleotide sequence ID" value="NZ_BMUU01000005.1"/>
</dbReference>
<evidence type="ECO:0000313" key="2">
    <source>
        <dbReference type="EMBL" id="GGY35765.1"/>
    </source>
</evidence>
<dbReference type="Pfam" id="PF13546">
    <property type="entry name" value="DDE_5"/>
    <property type="match status" value="1"/>
</dbReference>
<reference evidence="3" key="1">
    <citation type="journal article" date="2019" name="Int. J. Syst. Evol. Microbiol.">
        <title>The Global Catalogue of Microorganisms (GCM) 10K type strain sequencing project: providing services to taxonomists for standard genome sequencing and annotation.</title>
        <authorList>
            <consortium name="The Broad Institute Genomics Platform"/>
            <consortium name="The Broad Institute Genome Sequencing Center for Infectious Disease"/>
            <person name="Wu L."/>
            <person name="Ma J."/>
        </authorList>
    </citation>
    <scope>NUCLEOTIDE SEQUENCE [LARGE SCALE GENOMIC DNA]</scope>
    <source>
        <strain evidence="3">JCM 4594</strain>
    </source>
</reference>
<dbReference type="GeneID" id="96291162"/>
<dbReference type="PANTHER" id="PTHR33627">
    <property type="entry name" value="TRANSPOSASE"/>
    <property type="match status" value="1"/>
</dbReference>
<accession>A0ABQ3A510</accession>
<protein>
    <submittedName>
        <fullName evidence="2">ISXo8 transposase</fullName>
    </submittedName>
</protein>
<gene>
    <name evidence="2" type="ORF">GCM10010326_31970</name>
</gene>
<evidence type="ECO:0000313" key="3">
    <source>
        <dbReference type="Proteomes" id="UP000600946"/>
    </source>
</evidence>
<dbReference type="EMBL" id="BMUU01000005">
    <property type="protein sequence ID" value="GGY35765.1"/>
    <property type="molecule type" value="Genomic_DNA"/>
</dbReference>
<name>A0ABQ3A510_9ACTN</name>
<evidence type="ECO:0000259" key="1">
    <source>
        <dbReference type="Pfam" id="PF13546"/>
    </source>
</evidence>
<organism evidence="2 3">
    <name type="scientific">Streptomyces xanthochromogenes</name>
    <dbReference type="NCBI Taxonomy" id="67384"/>
    <lineage>
        <taxon>Bacteria</taxon>
        <taxon>Bacillati</taxon>
        <taxon>Actinomycetota</taxon>
        <taxon>Actinomycetes</taxon>
        <taxon>Kitasatosporales</taxon>
        <taxon>Streptomycetaceae</taxon>
        <taxon>Streptomyces</taxon>
    </lineage>
</organism>
<feature type="domain" description="Transposase IS701-like DDE" evidence="1">
    <location>
        <begin position="41"/>
        <end position="286"/>
    </location>
</feature>
<comment type="caution">
    <text evidence="2">The sequence shown here is derived from an EMBL/GenBank/DDBJ whole genome shotgun (WGS) entry which is preliminary data.</text>
</comment>
<keyword evidence="3" id="KW-1185">Reference proteome</keyword>
<dbReference type="PANTHER" id="PTHR33627:SF1">
    <property type="entry name" value="TRANSPOSASE"/>
    <property type="match status" value="1"/>
</dbReference>
<dbReference type="InterPro" id="IPR038721">
    <property type="entry name" value="IS701-like_DDE_dom"/>
</dbReference>
<proteinExistence type="predicted"/>
<dbReference type="InterPro" id="IPR039365">
    <property type="entry name" value="IS701-like"/>
</dbReference>